<dbReference type="VEuPathDB" id="TriTrypDB:TvY486_0704240"/>
<evidence type="ECO:0000256" key="1">
    <source>
        <dbReference type="SAM" id="MobiDB-lite"/>
    </source>
</evidence>
<evidence type="ECO:0000313" key="2">
    <source>
        <dbReference type="EMBL" id="CCC49091.1"/>
    </source>
</evidence>
<dbReference type="EMBL" id="HE573023">
    <property type="protein sequence ID" value="CCC49091.1"/>
    <property type="molecule type" value="Genomic_DNA"/>
</dbReference>
<feature type="region of interest" description="Disordered" evidence="1">
    <location>
        <begin position="257"/>
        <end position="306"/>
    </location>
</feature>
<dbReference type="OMA" id="WMYEEIV"/>
<organism evidence="2">
    <name type="scientific">Trypanosoma vivax (strain Y486)</name>
    <dbReference type="NCBI Taxonomy" id="1055687"/>
    <lineage>
        <taxon>Eukaryota</taxon>
        <taxon>Discoba</taxon>
        <taxon>Euglenozoa</taxon>
        <taxon>Kinetoplastea</taxon>
        <taxon>Metakinetoplastina</taxon>
        <taxon>Trypanosomatida</taxon>
        <taxon>Trypanosomatidae</taxon>
        <taxon>Trypanosoma</taxon>
        <taxon>Duttonella</taxon>
    </lineage>
</organism>
<proteinExistence type="predicted"/>
<feature type="compositionally biased region" description="Basic and acidic residues" evidence="1">
    <location>
        <begin position="291"/>
        <end position="306"/>
    </location>
</feature>
<reference evidence="2" key="1">
    <citation type="journal article" date="2012" name="Proc. Natl. Acad. Sci. U.S.A.">
        <title>Antigenic diversity is generated by distinct evolutionary mechanisms in African trypanosome species.</title>
        <authorList>
            <person name="Jackson A.P."/>
            <person name="Berry A."/>
            <person name="Aslett M."/>
            <person name="Allison H.C."/>
            <person name="Burton P."/>
            <person name="Vavrova-Anderson J."/>
            <person name="Brown R."/>
            <person name="Browne H."/>
            <person name="Corton N."/>
            <person name="Hauser H."/>
            <person name="Gamble J."/>
            <person name="Gilderthorp R."/>
            <person name="Marcello L."/>
            <person name="McQuillan J."/>
            <person name="Otto T.D."/>
            <person name="Quail M.A."/>
            <person name="Sanders M.J."/>
            <person name="van Tonder A."/>
            <person name="Ginger M.L."/>
            <person name="Field M.C."/>
            <person name="Barry J.D."/>
            <person name="Hertz-Fowler C."/>
            <person name="Berriman M."/>
        </authorList>
    </citation>
    <scope>NUCLEOTIDE SEQUENCE</scope>
    <source>
        <strain evidence="2">Y486</strain>
    </source>
</reference>
<feature type="region of interest" description="Disordered" evidence="1">
    <location>
        <begin position="32"/>
        <end position="53"/>
    </location>
</feature>
<accession>G0TYP2</accession>
<dbReference type="AlphaFoldDB" id="G0TYP2"/>
<feature type="region of interest" description="Disordered" evidence="1">
    <location>
        <begin position="316"/>
        <end position="335"/>
    </location>
</feature>
<feature type="compositionally biased region" description="Basic and acidic residues" evidence="1">
    <location>
        <begin position="260"/>
        <end position="270"/>
    </location>
</feature>
<feature type="region of interest" description="Disordered" evidence="1">
    <location>
        <begin position="104"/>
        <end position="128"/>
    </location>
</feature>
<feature type="compositionally biased region" description="Polar residues" evidence="1">
    <location>
        <begin position="271"/>
        <end position="281"/>
    </location>
</feature>
<gene>
    <name evidence="2" type="ORF">TVY486_0704240</name>
</gene>
<name>G0TYP2_TRYVY</name>
<sequence>MRPSRIHYRLRELCALSTLAILRAHSTTHSIYTPQRKRGTSRPSHVYQEDDRVGSDYSPCASTVDPICDRVRVLRLHNMPRSWMYEEIVEFLHQVAEHASIEFPRSKPGEVRSGSGMNGDTNEDSAVPHTVSPFIARIHIPFGRRTGIVYGTPTIHVKSNDLANYLLGGLEFDLDDYRRRIYFTEAECNTSMRGLRMDDETAADVEQEQALSTLELDRYLLAPDLLYDISRMRQWRLITQKSKVLLRTFTDEEASTTPFLDDHDFKRSRENAGTNSPTEPEQSGLAGLKPRRNDSRGIGENRRASRCAGEYKDLGRGSVHSIHLPTPYVQGRRGT</sequence>
<protein>
    <submittedName>
        <fullName evidence="2">Uncharacterized protein</fullName>
    </submittedName>
</protein>